<evidence type="ECO:0000313" key="1">
    <source>
        <dbReference type="EMBL" id="CAE7314331.1"/>
    </source>
</evidence>
<organism evidence="1 2">
    <name type="scientific">Symbiodinium natans</name>
    <dbReference type="NCBI Taxonomy" id="878477"/>
    <lineage>
        <taxon>Eukaryota</taxon>
        <taxon>Sar</taxon>
        <taxon>Alveolata</taxon>
        <taxon>Dinophyceae</taxon>
        <taxon>Suessiales</taxon>
        <taxon>Symbiodiniaceae</taxon>
        <taxon>Symbiodinium</taxon>
    </lineage>
</organism>
<proteinExistence type="predicted"/>
<accession>A0A812NTW7</accession>
<reference evidence="1" key="1">
    <citation type="submission" date="2021-02" db="EMBL/GenBank/DDBJ databases">
        <authorList>
            <person name="Dougan E. K."/>
            <person name="Rhodes N."/>
            <person name="Thang M."/>
            <person name="Chan C."/>
        </authorList>
    </citation>
    <scope>NUCLEOTIDE SEQUENCE</scope>
</reference>
<comment type="caution">
    <text evidence="1">The sequence shown here is derived from an EMBL/GenBank/DDBJ whole genome shotgun (WGS) entry which is preliminary data.</text>
</comment>
<dbReference type="AlphaFoldDB" id="A0A812NTW7"/>
<gene>
    <name evidence="1" type="ORF">SNAT2548_LOCUS16498</name>
</gene>
<keyword evidence="2" id="KW-1185">Reference proteome</keyword>
<name>A0A812NTW7_9DINO</name>
<protein>
    <submittedName>
        <fullName evidence="1">Uncharacterized protein</fullName>
    </submittedName>
</protein>
<dbReference type="EMBL" id="CAJNDS010002082">
    <property type="protein sequence ID" value="CAE7314331.1"/>
    <property type="molecule type" value="Genomic_DNA"/>
</dbReference>
<sequence>MQMTSKQLDDKAIMVSARAKEDPMTVVNTEHNLGNPMPLPCILGAAGAAFNDAKKFKACQDVELYSLDETADATDGRSWLDIEEQYHFHDLGRIGALWPDLEEQYMFEEFAAQSEEEPWMSLLTSAAVRGKDVCGMF</sequence>
<dbReference type="Proteomes" id="UP000604046">
    <property type="component" value="Unassembled WGS sequence"/>
</dbReference>
<evidence type="ECO:0000313" key="2">
    <source>
        <dbReference type="Proteomes" id="UP000604046"/>
    </source>
</evidence>